<dbReference type="EMBL" id="FQWQ01000001">
    <property type="protein sequence ID" value="SHG81582.1"/>
    <property type="molecule type" value="Genomic_DNA"/>
</dbReference>
<dbReference type="Proteomes" id="UP000184212">
    <property type="component" value="Unassembled WGS sequence"/>
</dbReference>
<organism evidence="2 3">
    <name type="scientific">Chryseolinea serpens</name>
    <dbReference type="NCBI Taxonomy" id="947013"/>
    <lineage>
        <taxon>Bacteria</taxon>
        <taxon>Pseudomonadati</taxon>
        <taxon>Bacteroidota</taxon>
        <taxon>Cytophagia</taxon>
        <taxon>Cytophagales</taxon>
        <taxon>Fulvivirgaceae</taxon>
        <taxon>Chryseolinea</taxon>
    </lineage>
</organism>
<dbReference type="InterPro" id="IPR003779">
    <property type="entry name" value="CMD-like"/>
</dbReference>
<gene>
    <name evidence="2" type="ORF">SAMN04488109_1976</name>
</gene>
<accession>A0A1M5MWV2</accession>
<dbReference type="GO" id="GO:0051920">
    <property type="term" value="F:peroxiredoxin activity"/>
    <property type="evidence" value="ECO:0007669"/>
    <property type="project" value="InterPro"/>
</dbReference>
<proteinExistence type="predicted"/>
<name>A0A1M5MWV2_9BACT</name>
<feature type="domain" description="Carboxymuconolactone decarboxylase-like" evidence="1">
    <location>
        <begin position="44"/>
        <end position="116"/>
    </location>
</feature>
<keyword evidence="3" id="KW-1185">Reference proteome</keyword>
<sequence>MKTITVPSADQVSDESRVLFDQLKKRLGKVPNLYATMGYSSHALKGFLDFEAGLNGGQFSAKEREAIALVVSEVNQCAYCLASHTRLAILRGFSNAETLDVRRGHVSDVKLNAIVQLAKSIAENKGHADERSLNNFYEQGYTEAALMELTGLVAVRVYTNYVYALTAIPVDFPAAESLQ</sequence>
<dbReference type="Gene3D" id="1.20.1290.10">
    <property type="entry name" value="AhpD-like"/>
    <property type="match status" value="1"/>
</dbReference>
<dbReference type="PANTHER" id="PTHR35446">
    <property type="entry name" value="SI:CH211-175M2.5"/>
    <property type="match status" value="1"/>
</dbReference>
<protein>
    <submittedName>
        <fullName evidence="2">Uncharacterized peroxidase-related enzyme</fullName>
    </submittedName>
</protein>
<dbReference type="AlphaFoldDB" id="A0A1M5MWV2"/>
<dbReference type="InterPro" id="IPR029032">
    <property type="entry name" value="AhpD-like"/>
</dbReference>
<dbReference type="NCBIfam" id="TIGR00778">
    <property type="entry name" value="ahpD_dom"/>
    <property type="match status" value="1"/>
</dbReference>
<dbReference type="RefSeq" id="WP_073133221.1">
    <property type="nucleotide sequence ID" value="NZ_FQWQ01000001.1"/>
</dbReference>
<evidence type="ECO:0000313" key="2">
    <source>
        <dbReference type="EMBL" id="SHG81582.1"/>
    </source>
</evidence>
<dbReference type="Pfam" id="PF02627">
    <property type="entry name" value="CMD"/>
    <property type="match status" value="1"/>
</dbReference>
<dbReference type="PANTHER" id="PTHR35446:SF3">
    <property type="entry name" value="CMD DOMAIN-CONTAINING PROTEIN"/>
    <property type="match status" value="1"/>
</dbReference>
<evidence type="ECO:0000259" key="1">
    <source>
        <dbReference type="Pfam" id="PF02627"/>
    </source>
</evidence>
<reference evidence="2 3" key="1">
    <citation type="submission" date="2016-11" db="EMBL/GenBank/DDBJ databases">
        <authorList>
            <person name="Jaros S."/>
            <person name="Januszkiewicz K."/>
            <person name="Wedrychowicz H."/>
        </authorList>
    </citation>
    <scope>NUCLEOTIDE SEQUENCE [LARGE SCALE GENOMIC DNA]</scope>
    <source>
        <strain evidence="2 3">DSM 24574</strain>
    </source>
</reference>
<dbReference type="OrthoDB" id="9808310at2"/>
<dbReference type="InterPro" id="IPR004675">
    <property type="entry name" value="AhpD_core"/>
</dbReference>
<keyword evidence="2" id="KW-0575">Peroxidase</keyword>
<keyword evidence="2" id="KW-0560">Oxidoreductase</keyword>
<evidence type="ECO:0000313" key="3">
    <source>
        <dbReference type="Proteomes" id="UP000184212"/>
    </source>
</evidence>
<dbReference type="STRING" id="947013.SAMN04488109_1976"/>
<dbReference type="SUPFAM" id="SSF69118">
    <property type="entry name" value="AhpD-like"/>
    <property type="match status" value="1"/>
</dbReference>